<dbReference type="AlphaFoldDB" id="A0A0G0PPJ2"/>
<evidence type="ECO:0000256" key="3">
    <source>
        <dbReference type="ARBA" id="ARBA00022448"/>
    </source>
</evidence>
<dbReference type="GO" id="GO:0055085">
    <property type="term" value="P:transmembrane transport"/>
    <property type="evidence" value="ECO:0007669"/>
    <property type="project" value="TreeGrafter"/>
</dbReference>
<evidence type="ECO:0000256" key="7">
    <source>
        <dbReference type="ARBA" id="ARBA00023136"/>
    </source>
</evidence>
<keyword evidence="3" id="KW-0813">Transport</keyword>
<reference evidence="9 10" key="1">
    <citation type="journal article" date="2015" name="Nature">
        <title>rRNA introns, odd ribosomes, and small enigmatic genomes across a large radiation of phyla.</title>
        <authorList>
            <person name="Brown C.T."/>
            <person name="Hug L.A."/>
            <person name="Thomas B.C."/>
            <person name="Sharon I."/>
            <person name="Castelle C.J."/>
            <person name="Singh A."/>
            <person name="Wilkins M.J."/>
            <person name="Williams K.H."/>
            <person name="Banfield J.F."/>
        </authorList>
    </citation>
    <scope>NUCLEOTIDE SEQUENCE [LARGE SCALE GENOMIC DNA]</scope>
</reference>
<evidence type="ECO:0000256" key="1">
    <source>
        <dbReference type="ARBA" id="ARBA00004651"/>
    </source>
</evidence>
<dbReference type="PATRIC" id="fig|1618611.3.peg.246"/>
<evidence type="ECO:0000313" key="10">
    <source>
        <dbReference type="Proteomes" id="UP000034706"/>
    </source>
</evidence>
<feature type="transmembrane region" description="Helical" evidence="8">
    <location>
        <begin position="299"/>
        <end position="326"/>
    </location>
</feature>
<keyword evidence="6 8" id="KW-1133">Transmembrane helix</keyword>
<dbReference type="Proteomes" id="UP000034706">
    <property type="component" value="Unassembled WGS sequence"/>
</dbReference>
<keyword evidence="5 8" id="KW-0812">Transmembrane</keyword>
<comment type="caution">
    <text evidence="9">The sequence shown here is derived from an EMBL/GenBank/DDBJ whole genome shotgun (WGS) entry which is preliminary data.</text>
</comment>
<feature type="transmembrane region" description="Helical" evidence="8">
    <location>
        <begin position="202"/>
        <end position="222"/>
    </location>
</feature>
<feature type="transmembrane region" description="Helical" evidence="8">
    <location>
        <begin position="141"/>
        <end position="165"/>
    </location>
</feature>
<evidence type="ECO:0000313" key="9">
    <source>
        <dbReference type="EMBL" id="KKQ91241.1"/>
    </source>
</evidence>
<comment type="similarity">
    <text evidence="2">Belongs to the autoinducer-2 exporter (AI-2E) (TC 2.A.86) family.</text>
</comment>
<organism evidence="9 10">
    <name type="scientific">Candidatus Azambacteria bacterium GW2011_GWA2_39_10</name>
    <dbReference type="NCBI Taxonomy" id="1618611"/>
    <lineage>
        <taxon>Bacteria</taxon>
        <taxon>Candidatus Azamiibacteriota</taxon>
    </lineage>
</organism>
<sequence length="359" mass="39243">MALSNRKIIEISPKTMLWALLIGVLVVLLFMVRDIIAVLIFAIIISSALEPLLRYSENKKIPRLLSLIVIYLLFFVFFAALIYIILPLMLDQLRDFSENYPTYFGKIEEAAGTITFLPGLSANLHDLLIQLTGQIPSFTSLISYASSIFGGVISFIVVLVVSFYLSLSRGALDDFLSSVMPPQFETYAHGLWIRAQKKMGRWLQAQMLLSIFMAVVVGFGLWILGVKYAFLIAIVVGVLEIVPFVGPIVAGGLATILALSQSAILGLWTLIFFIAVQQLENHILVPLLIKKLVGLNPVAVILAILVGAKLGGILGILLAVPLAAVVDEFFTDIAKKRPADSPIGFTSALAEDIKSEKLI</sequence>
<evidence type="ECO:0000256" key="6">
    <source>
        <dbReference type="ARBA" id="ARBA00022989"/>
    </source>
</evidence>
<dbReference type="InterPro" id="IPR002549">
    <property type="entry name" value="AI-2E-like"/>
</dbReference>
<feature type="transmembrane region" description="Helical" evidence="8">
    <location>
        <begin position="256"/>
        <end position="279"/>
    </location>
</feature>
<evidence type="ECO:0000256" key="2">
    <source>
        <dbReference type="ARBA" id="ARBA00009773"/>
    </source>
</evidence>
<comment type="subcellular location">
    <subcellularLocation>
        <location evidence="1">Cell membrane</location>
        <topology evidence="1">Multi-pass membrane protein</topology>
    </subcellularLocation>
</comment>
<dbReference type="EMBL" id="LBVT01000020">
    <property type="protein sequence ID" value="KKQ91241.1"/>
    <property type="molecule type" value="Genomic_DNA"/>
</dbReference>
<proteinExistence type="inferred from homology"/>
<gene>
    <name evidence="9" type="ORF">UT16_C0020G0003</name>
</gene>
<protein>
    <recommendedName>
        <fullName evidence="11">AI-2E family transporter</fullName>
    </recommendedName>
</protein>
<feature type="transmembrane region" description="Helical" evidence="8">
    <location>
        <begin position="64"/>
        <end position="86"/>
    </location>
</feature>
<dbReference type="PANTHER" id="PTHR21716:SF53">
    <property type="entry name" value="PERMEASE PERM-RELATED"/>
    <property type="match status" value="1"/>
</dbReference>
<dbReference type="GO" id="GO:0005886">
    <property type="term" value="C:plasma membrane"/>
    <property type="evidence" value="ECO:0007669"/>
    <property type="project" value="UniProtKB-SubCell"/>
</dbReference>
<feature type="transmembrane region" description="Helical" evidence="8">
    <location>
        <begin position="16"/>
        <end position="44"/>
    </location>
</feature>
<dbReference type="PANTHER" id="PTHR21716">
    <property type="entry name" value="TRANSMEMBRANE PROTEIN"/>
    <property type="match status" value="1"/>
</dbReference>
<evidence type="ECO:0000256" key="8">
    <source>
        <dbReference type="SAM" id="Phobius"/>
    </source>
</evidence>
<accession>A0A0G0PPJ2</accession>
<evidence type="ECO:0008006" key="11">
    <source>
        <dbReference type="Google" id="ProtNLM"/>
    </source>
</evidence>
<name>A0A0G0PPJ2_9BACT</name>
<evidence type="ECO:0000256" key="4">
    <source>
        <dbReference type="ARBA" id="ARBA00022475"/>
    </source>
</evidence>
<keyword evidence="4" id="KW-1003">Cell membrane</keyword>
<evidence type="ECO:0000256" key="5">
    <source>
        <dbReference type="ARBA" id="ARBA00022692"/>
    </source>
</evidence>
<keyword evidence="7 8" id="KW-0472">Membrane</keyword>
<dbReference type="Pfam" id="PF01594">
    <property type="entry name" value="AI-2E_transport"/>
    <property type="match status" value="1"/>
</dbReference>
<feature type="transmembrane region" description="Helical" evidence="8">
    <location>
        <begin position="228"/>
        <end position="249"/>
    </location>
</feature>